<dbReference type="EMBL" id="WMET01000005">
    <property type="protein sequence ID" value="MYL21650.1"/>
    <property type="molecule type" value="Genomic_DNA"/>
</dbReference>
<keyword evidence="2" id="KW-0255">Endonuclease</keyword>
<dbReference type="AlphaFoldDB" id="A0A845DVW6"/>
<keyword evidence="2" id="KW-0378">Hydrolase</keyword>
<feature type="region of interest" description="Disordered" evidence="1">
    <location>
        <begin position="200"/>
        <end position="220"/>
    </location>
</feature>
<organism evidence="2 3">
    <name type="scientific">Halobacillus litoralis</name>
    <dbReference type="NCBI Taxonomy" id="45668"/>
    <lineage>
        <taxon>Bacteria</taxon>
        <taxon>Bacillati</taxon>
        <taxon>Bacillota</taxon>
        <taxon>Bacilli</taxon>
        <taxon>Bacillales</taxon>
        <taxon>Bacillaceae</taxon>
        <taxon>Halobacillus</taxon>
    </lineage>
</organism>
<proteinExistence type="predicted"/>
<sequence length="330" mass="37328">MSDMHLVLKFPNESLVVGGKSTDTIKEHKEKYEAKNRLIWGQGSQKQSSGLAKPNRDRIKDQVSKDINTYTFFLANNKGNRELFVGKMIGVYDIGEIPKGSPLVQYIPSYYASDVGTSDDINNLFVDVTTFFKIDSKYLDNITLESNGKKIMSIKNPSSIFKVNLDDELKKLLEELLANPDTNFQYQVEQEEVDEDVAVVDKPKGKPAKGSGRSSSTFKRDSKTSKTAIVTAKFKCELDGTHKDFISRVTGKNYVEAHHLIPMEYQEDFRNSIDVEANIVSLCVGCHKKLHHASSSYIKPIIEDLYDDRISRLNDCGIKITKVELMDFYI</sequence>
<dbReference type="GO" id="GO:0004519">
    <property type="term" value="F:endonuclease activity"/>
    <property type="evidence" value="ECO:0007669"/>
    <property type="project" value="UniProtKB-KW"/>
</dbReference>
<gene>
    <name evidence="2" type="ORF">GLW04_17230</name>
</gene>
<dbReference type="Proteomes" id="UP000460949">
    <property type="component" value="Unassembled WGS sequence"/>
</dbReference>
<comment type="caution">
    <text evidence="2">The sequence shown here is derived from an EMBL/GenBank/DDBJ whole genome shotgun (WGS) entry which is preliminary data.</text>
</comment>
<evidence type="ECO:0000313" key="2">
    <source>
        <dbReference type="EMBL" id="MYL21650.1"/>
    </source>
</evidence>
<keyword evidence="2" id="KW-0540">Nuclease</keyword>
<dbReference type="RefSeq" id="WP_160839524.1">
    <property type="nucleotide sequence ID" value="NZ_WMET01000005.1"/>
</dbReference>
<evidence type="ECO:0000256" key="1">
    <source>
        <dbReference type="SAM" id="MobiDB-lite"/>
    </source>
</evidence>
<reference evidence="2 3" key="1">
    <citation type="submission" date="2019-11" db="EMBL/GenBank/DDBJ databases">
        <title>Genome sequences of 17 halophilic strains isolated from different environments.</title>
        <authorList>
            <person name="Furrow R.E."/>
        </authorList>
    </citation>
    <scope>NUCLEOTIDE SEQUENCE [LARGE SCALE GENOMIC DNA]</scope>
    <source>
        <strain evidence="2 3">22511_23_Filter</strain>
    </source>
</reference>
<evidence type="ECO:0000313" key="3">
    <source>
        <dbReference type="Proteomes" id="UP000460949"/>
    </source>
</evidence>
<name>A0A845DVW6_9BACI</name>
<protein>
    <submittedName>
        <fullName evidence="2">Restriction endonuclease</fullName>
    </submittedName>
</protein>
<accession>A0A845DVW6</accession>